<evidence type="ECO:0000256" key="1">
    <source>
        <dbReference type="SAM" id="MobiDB-lite"/>
    </source>
</evidence>
<dbReference type="Proteomes" id="UP001595908">
    <property type="component" value="Unassembled WGS sequence"/>
</dbReference>
<feature type="region of interest" description="Disordered" evidence="1">
    <location>
        <begin position="109"/>
        <end position="147"/>
    </location>
</feature>
<reference evidence="5" key="1">
    <citation type="journal article" date="2019" name="Int. J. Syst. Evol. Microbiol.">
        <title>The Global Catalogue of Microorganisms (GCM) 10K type strain sequencing project: providing services to taxonomists for standard genome sequencing and annotation.</title>
        <authorList>
            <consortium name="The Broad Institute Genomics Platform"/>
            <consortium name="The Broad Institute Genome Sequencing Center for Infectious Disease"/>
            <person name="Wu L."/>
            <person name="Ma J."/>
        </authorList>
    </citation>
    <scope>NUCLEOTIDE SEQUENCE [LARGE SCALE GENOMIC DNA]</scope>
    <source>
        <strain evidence="5">ICMP 257</strain>
    </source>
</reference>
<name>A0ABV9VC29_STRAZ</name>
<dbReference type="RefSeq" id="WP_033304483.1">
    <property type="nucleotide sequence ID" value="NZ_JBHSJE010000005.1"/>
</dbReference>
<keyword evidence="2" id="KW-0812">Transmembrane</keyword>
<dbReference type="GeneID" id="31236345"/>
<comment type="caution">
    <text evidence="4">The sequence shown here is derived from an EMBL/GenBank/DDBJ whole genome shotgun (WGS) entry which is preliminary data.</text>
</comment>
<organism evidence="4 5">
    <name type="scientific">Streptomyces atroolivaceus</name>
    <dbReference type="NCBI Taxonomy" id="66869"/>
    <lineage>
        <taxon>Bacteria</taxon>
        <taxon>Bacillati</taxon>
        <taxon>Actinomycetota</taxon>
        <taxon>Actinomycetes</taxon>
        <taxon>Kitasatosporales</taxon>
        <taxon>Streptomycetaceae</taxon>
        <taxon>Streptomyces</taxon>
    </lineage>
</organism>
<evidence type="ECO:0000256" key="2">
    <source>
        <dbReference type="SAM" id="Phobius"/>
    </source>
</evidence>
<keyword evidence="5" id="KW-1185">Reference proteome</keyword>
<feature type="compositionally biased region" description="Low complexity" evidence="1">
    <location>
        <begin position="120"/>
        <end position="137"/>
    </location>
</feature>
<accession>A0ABV9VC29</accession>
<dbReference type="EMBL" id="JBHSJE010000005">
    <property type="protein sequence ID" value="MFC4980722.1"/>
    <property type="molecule type" value="Genomic_DNA"/>
</dbReference>
<keyword evidence="2" id="KW-1133">Transmembrane helix</keyword>
<proteinExistence type="predicted"/>
<evidence type="ECO:0000313" key="4">
    <source>
        <dbReference type="EMBL" id="MFC4980722.1"/>
    </source>
</evidence>
<dbReference type="InterPro" id="IPR018929">
    <property type="entry name" value="DUF2510"/>
</dbReference>
<protein>
    <submittedName>
        <fullName evidence="4">DUF2510 domain-containing protein</fullName>
    </submittedName>
</protein>
<feature type="domain" description="DUF2510" evidence="3">
    <location>
        <begin position="7"/>
        <end position="36"/>
    </location>
</feature>
<keyword evidence="2" id="KW-0472">Membrane</keyword>
<evidence type="ECO:0000259" key="3">
    <source>
        <dbReference type="Pfam" id="PF10708"/>
    </source>
</evidence>
<gene>
    <name evidence="4" type="ORF">ACFPL4_20605</name>
</gene>
<feature type="transmembrane region" description="Helical" evidence="2">
    <location>
        <begin position="84"/>
        <end position="105"/>
    </location>
</feature>
<sequence length="331" mass="33332">MSNVTPPGWYPDVNVPGTERWWDGAAWTGHTRSTAASRSVGLGAAWTGHIRSTAASRSVGLQPQYAPHGTAAAPGGGGGRSGRAAAMALAGLTAVAVAVTGFLLLGEDGGGTRPGSAPGSTPQPTATDSASAATPAPAEGPQDAPGVLVDQLNGITLPVPDGWEKPENTLDDVSTMRTVGSYTCPGDSGSLCYHGTVSVRTASGTGLTAMKALAEEDIATAADRAYGRDVIDNLIHGGIRAQKEIASESVTVAGRTGYLVRRQVTTGEGPGGYVQSLVFPSAVGSETPVVVRFAFDAGRDELPLSLMDTITRGIRPIGDATGGGVGSTVAP</sequence>
<dbReference type="Pfam" id="PF10708">
    <property type="entry name" value="DUF2510"/>
    <property type="match status" value="1"/>
</dbReference>
<evidence type="ECO:0000313" key="5">
    <source>
        <dbReference type="Proteomes" id="UP001595908"/>
    </source>
</evidence>